<keyword evidence="2" id="KW-0812">Transmembrane</keyword>
<dbReference type="PANTHER" id="PTHR40547:SF1">
    <property type="entry name" value="SLL0298 PROTEIN"/>
    <property type="match status" value="1"/>
</dbReference>
<evidence type="ECO:0000313" key="5">
    <source>
        <dbReference type="Proteomes" id="UP000242999"/>
    </source>
</evidence>
<name>A0A1H6S5B1_9GAMM</name>
<accession>A0A1H6S5B1</accession>
<protein>
    <recommendedName>
        <fullName evidence="3">DUF2062 domain-containing protein</fullName>
    </recommendedName>
</protein>
<dbReference type="EMBL" id="FNYH01000005">
    <property type="protein sequence ID" value="SEI61916.1"/>
    <property type="molecule type" value="Genomic_DNA"/>
</dbReference>
<evidence type="ECO:0000256" key="2">
    <source>
        <dbReference type="SAM" id="Phobius"/>
    </source>
</evidence>
<keyword evidence="2" id="KW-1133">Transmembrane helix</keyword>
<gene>
    <name evidence="4" type="ORF">SAMN05421831_105167</name>
</gene>
<feature type="domain" description="DUF2062" evidence="3">
    <location>
        <begin position="22"/>
        <end position="164"/>
    </location>
</feature>
<dbReference type="OrthoDB" id="9786029at2"/>
<evidence type="ECO:0000259" key="3">
    <source>
        <dbReference type="Pfam" id="PF09835"/>
    </source>
</evidence>
<evidence type="ECO:0000256" key="1">
    <source>
        <dbReference type="SAM" id="MobiDB-lite"/>
    </source>
</evidence>
<feature type="compositionally biased region" description="Polar residues" evidence="1">
    <location>
        <begin position="182"/>
        <end position="194"/>
    </location>
</feature>
<dbReference type="PANTHER" id="PTHR40547">
    <property type="entry name" value="SLL0298 PROTEIN"/>
    <property type="match status" value="1"/>
</dbReference>
<feature type="transmembrane region" description="Helical" evidence="2">
    <location>
        <begin position="132"/>
        <end position="155"/>
    </location>
</feature>
<dbReference type="InterPro" id="IPR018639">
    <property type="entry name" value="DUF2062"/>
</dbReference>
<dbReference type="AlphaFoldDB" id="A0A1H6S5B1"/>
<dbReference type="Proteomes" id="UP000242999">
    <property type="component" value="Unassembled WGS sequence"/>
</dbReference>
<dbReference type="RefSeq" id="WP_093309292.1">
    <property type="nucleotide sequence ID" value="NZ_FNYH01000005.1"/>
</dbReference>
<keyword evidence="5" id="KW-1185">Reference proteome</keyword>
<organism evidence="4 5">
    <name type="scientific">Allopseudospirillum japonicum</name>
    <dbReference type="NCBI Taxonomy" id="64971"/>
    <lineage>
        <taxon>Bacteria</taxon>
        <taxon>Pseudomonadati</taxon>
        <taxon>Pseudomonadota</taxon>
        <taxon>Gammaproteobacteria</taxon>
        <taxon>Oceanospirillales</taxon>
        <taxon>Oceanospirillaceae</taxon>
        <taxon>Allopseudospirillum</taxon>
    </lineage>
</organism>
<keyword evidence="2" id="KW-0472">Membrane</keyword>
<reference evidence="5" key="1">
    <citation type="submission" date="2016-10" db="EMBL/GenBank/DDBJ databases">
        <authorList>
            <person name="Varghese N."/>
            <person name="Submissions S."/>
        </authorList>
    </citation>
    <scope>NUCLEOTIDE SEQUENCE [LARGE SCALE GENOMIC DNA]</scope>
    <source>
        <strain evidence="5">DSM 7165</strain>
    </source>
</reference>
<feature type="transmembrane region" description="Helical" evidence="2">
    <location>
        <begin position="92"/>
        <end position="112"/>
    </location>
</feature>
<dbReference type="STRING" id="64971.SAMN05421831_105167"/>
<evidence type="ECO:0000313" key="4">
    <source>
        <dbReference type="EMBL" id="SEI61916.1"/>
    </source>
</evidence>
<dbReference type="Pfam" id="PF09835">
    <property type="entry name" value="DUF2062"/>
    <property type="match status" value="1"/>
</dbReference>
<sequence length="194" mass="22114">MPRKLVRRYMPKQEYLQAHPSLRHIAHLIADARLWVPTRHTVANACSVGLFCAFLPIPFQMLVAAILAAVVRCNVAISVALVWTTNPLTIPFLFYGTYLLGSWLLGLESQPMPAEVTLEWARHLFSQSWQPLLLGSLLTGVFLACAANIGVRLFWRWHVGHHWQKRRLQRDDQTQKTRKPPSKTSATDQKSNPK</sequence>
<feature type="region of interest" description="Disordered" evidence="1">
    <location>
        <begin position="168"/>
        <end position="194"/>
    </location>
</feature>
<feature type="transmembrane region" description="Helical" evidence="2">
    <location>
        <begin position="42"/>
        <end position="59"/>
    </location>
</feature>
<proteinExistence type="predicted"/>